<dbReference type="Proteomes" id="UP000028582">
    <property type="component" value="Unassembled WGS sequence"/>
</dbReference>
<feature type="compositionally biased region" description="Basic and acidic residues" evidence="1">
    <location>
        <begin position="20"/>
        <end position="30"/>
    </location>
</feature>
<name>A0A081B400_PHYNI</name>
<organism evidence="2 3">
    <name type="scientific">Phytophthora nicotianae P1976</name>
    <dbReference type="NCBI Taxonomy" id="1317066"/>
    <lineage>
        <taxon>Eukaryota</taxon>
        <taxon>Sar</taxon>
        <taxon>Stramenopiles</taxon>
        <taxon>Oomycota</taxon>
        <taxon>Peronosporomycetes</taxon>
        <taxon>Peronosporales</taxon>
        <taxon>Peronosporaceae</taxon>
        <taxon>Phytophthora</taxon>
    </lineage>
</organism>
<feature type="compositionally biased region" description="Polar residues" evidence="1">
    <location>
        <begin position="1"/>
        <end position="16"/>
    </location>
</feature>
<feature type="region of interest" description="Disordered" evidence="1">
    <location>
        <begin position="1"/>
        <end position="43"/>
    </location>
</feature>
<evidence type="ECO:0000313" key="2">
    <source>
        <dbReference type="EMBL" id="ETO85861.1"/>
    </source>
</evidence>
<dbReference type="AlphaFoldDB" id="A0A081B400"/>
<comment type="caution">
    <text evidence="2">The sequence shown here is derived from an EMBL/GenBank/DDBJ whole genome shotgun (WGS) entry which is preliminary data.</text>
</comment>
<evidence type="ECO:0000256" key="1">
    <source>
        <dbReference type="SAM" id="MobiDB-lite"/>
    </source>
</evidence>
<sequence>MRGGQTLPSGPTSTCCMSKDNGESERLGRQRDHRNRRLQCRAP</sequence>
<reference evidence="2 3" key="1">
    <citation type="submission" date="2013-11" db="EMBL/GenBank/DDBJ databases">
        <title>The Genome Sequence of Phytophthora parasitica P1976.</title>
        <authorList>
            <consortium name="The Broad Institute Genomics Platform"/>
            <person name="Russ C."/>
            <person name="Tyler B."/>
            <person name="Panabieres F."/>
            <person name="Shan W."/>
            <person name="Tripathy S."/>
            <person name="Grunwald N."/>
            <person name="Machado M."/>
            <person name="Johnson C.S."/>
            <person name="Walker B."/>
            <person name="Young S."/>
            <person name="Zeng Q."/>
            <person name="Gargeya S."/>
            <person name="Fitzgerald M."/>
            <person name="Haas B."/>
            <person name="Abouelleil A."/>
            <person name="Allen A.W."/>
            <person name="Alvarado L."/>
            <person name="Arachchi H.M."/>
            <person name="Berlin A.M."/>
            <person name="Chapman S.B."/>
            <person name="Gainer-Dewar J."/>
            <person name="Goldberg J."/>
            <person name="Griggs A."/>
            <person name="Gujja S."/>
            <person name="Hansen M."/>
            <person name="Howarth C."/>
            <person name="Imamovic A."/>
            <person name="Ireland A."/>
            <person name="Larimer J."/>
            <person name="McCowan C."/>
            <person name="Murphy C."/>
            <person name="Pearson M."/>
            <person name="Poon T.W."/>
            <person name="Priest M."/>
            <person name="Roberts A."/>
            <person name="Saif S."/>
            <person name="Shea T."/>
            <person name="Sisk P."/>
            <person name="Sykes S."/>
            <person name="Wortman J."/>
            <person name="Nusbaum C."/>
            <person name="Birren B."/>
        </authorList>
    </citation>
    <scope>NUCLEOTIDE SEQUENCE [LARGE SCALE GENOMIC DNA]</scope>
    <source>
        <strain evidence="2 3">P1976</strain>
    </source>
</reference>
<proteinExistence type="predicted"/>
<evidence type="ECO:0000313" key="3">
    <source>
        <dbReference type="Proteomes" id="UP000028582"/>
    </source>
</evidence>
<dbReference type="EMBL" id="ANJA01000119">
    <property type="protein sequence ID" value="ETO85861.1"/>
    <property type="molecule type" value="Genomic_DNA"/>
</dbReference>
<accession>A0A081B400</accession>
<protein>
    <submittedName>
        <fullName evidence="2">Uncharacterized protein</fullName>
    </submittedName>
</protein>
<feature type="compositionally biased region" description="Basic residues" evidence="1">
    <location>
        <begin position="31"/>
        <end position="43"/>
    </location>
</feature>
<gene>
    <name evidence="2" type="ORF">F444_00529</name>
</gene>